<dbReference type="Proteomes" id="UP000069205">
    <property type="component" value="Chromosome"/>
</dbReference>
<dbReference type="InterPro" id="IPR023577">
    <property type="entry name" value="CYTH_domain"/>
</dbReference>
<dbReference type="AlphaFoldDB" id="A0A0K2GJH4"/>
<organism evidence="3 4">
    <name type="scientific">Nitrospira moscoviensis</name>
    <dbReference type="NCBI Taxonomy" id="42253"/>
    <lineage>
        <taxon>Bacteria</taxon>
        <taxon>Pseudomonadati</taxon>
        <taxon>Nitrospirota</taxon>
        <taxon>Nitrospiria</taxon>
        <taxon>Nitrospirales</taxon>
        <taxon>Nitrospiraceae</taxon>
        <taxon>Nitrospira</taxon>
    </lineage>
</organism>
<reference evidence="3 4" key="1">
    <citation type="journal article" date="2015" name="Proc. Natl. Acad. Sci. U.S.A.">
        <title>Expanded metabolic versatility of ubiquitous nitrite-oxidizing bacteria from the genus Nitrospira.</title>
        <authorList>
            <person name="Koch H."/>
            <person name="Lucker S."/>
            <person name="Albertsen M."/>
            <person name="Kitzinger K."/>
            <person name="Herbold C."/>
            <person name="Spieck E."/>
            <person name="Nielsen P.H."/>
            <person name="Wagner M."/>
            <person name="Daims H."/>
        </authorList>
    </citation>
    <scope>NUCLEOTIDE SEQUENCE [LARGE SCALE GENOMIC DNA]</scope>
    <source>
        <strain evidence="3 4">NSP M-1</strain>
    </source>
</reference>
<feature type="domain" description="CYTH" evidence="1">
    <location>
        <begin position="5"/>
        <end position="186"/>
    </location>
</feature>
<dbReference type="Pfam" id="PF05235">
    <property type="entry name" value="CHAD"/>
    <property type="match status" value="1"/>
</dbReference>
<dbReference type="SMART" id="SM01118">
    <property type="entry name" value="CYTH"/>
    <property type="match status" value="1"/>
</dbReference>
<evidence type="ECO:0000313" key="3">
    <source>
        <dbReference type="EMBL" id="ALA61103.1"/>
    </source>
</evidence>
<dbReference type="EMBL" id="CP011801">
    <property type="protein sequence ID" value="ALA61103.1"/>
    <property type="molecule type" value="Genomic_DNA"/>
</dbReference>
<dbReference type="PANTHER" id="PTHR39339:SF1">
    <property type="entry name" value="CHAD DOMAIN-CONTAINING PROTEIN"/>
    <property type="match status" value="1"/>
</dbReference>
<dbReference type="Gene3D" id="1.40.20.10">
    <property type="entry name" value="CHAD domain"/>
    <property type="match status" value="1"/>
</dbReference>
<dbReference type="PANTHER" id="PTHR39339">
    <property type="entry name" value="SLR1444 PROTEIN"/>
    <property type="match status" value="1"/>
</dbReference>
<accession>A0A0K2GJH4</accession>
<evidence type="ECO:0000259" key="1">
    <source>
        <dbReference type="PROSITE" id="PS51707"/>
    </source>
</evidence>
<dbReference type="Gene3D" id="2.40.320.10">
    <property type="entry name" value="Hypothetical Protein Pfu-838710-001"/>
    <property type="match status" value="1"/>
</dbReference>
<gene>
    <name evidence="3" type="ORF">NITMOv2_4734</name>
</gene>
<dbReference type="KEGG" id="nmv:NITMOv2_4734"/>
<evidence type="ECO:0008006" key="5">
    <source>
        <dbReference type="Google" id="ProtNLM"/>
    </source>
</evidence>
<dbReference type="PROSITE" id="PS51708">
    <property type="entry name" value="CHAD"/>
    <property type="match status" value="1"/>
</dbReference>
<proteinExistence type="predicted"/>
<dbReference type="PROSITE" id="PS51707">
    <property type="entry name" value="CYTH"/>
    <property type="match status" value="1"/>
</dbReference>
<dbReference type="OrthoDB" id="9777271at2"/>
<dbReference type="SMART" id="SM00880">
    <property type="entry name" value="CHAD"/>
    <property type="match status" value="1"/>
</dbReference>
<sequence length="479" mass="54407">MATGDLETEKKFHVEMGWALPPIEGQGLPPRRFTSTYYDTDSRRLAVHGLTLRYRSEARRGRWQLKIPRTEGRRELEFRGAGRRMPRDLVRLLLAYQRGQRIRPVATLRTSRIGVRVRQHEGQANVLLDAVAVLRGRKVVERFSEVELEHRGIEDPVLDELTRRLEEAGAEPSPCMPKVFRVLGLPLPSFSTMPDPDAGPAEHLKAVLRRHEHHLLIHDPGTRLGTDPEDLHQLRVATRKLRAIFRAARPMLSLEWAEALRGELAWLGDALGPARDLDVFLSHLLQETENLSPAEQNTLAPLRAALERERSEAQTVVVRTLEQERYLRLLERLEAAAEAPEIKSVEVSLVNLARSDYKKLKRAMQDCPADPAPAWLHRLRILGKRARYAAELAEPAGGKPVSRFMEQVKAFQDLLGEHQDAAVAEARLRKCAGETSDPLTSLVLGRLIERQYARQQRARARLAGVWKKVKKRGRTAWEA</sequence>
<evidence type="ECO:0000313" key="4">
    <source>
        <dbReference type="Proteomes" id="UP000069205"/>
    </source>
</evidence>
<dbReference type="STRING" id="42253.NITMOv2_4734"/>
<keyword evidence="4" id="KW-1185">Reference proteome</keyword>
<protein>
    <recommendedName>
        <fullName evidence="5">CYTH and CHAD domain-containing protein</fullName>
    </recommendedName>
</protein>
<dbReference type="Pfam" id="PF01928">
    <property type="entry name" value="CYTH"/>
    <property type="match status" value="1"/>
</dbReference>
<dbReference type="InterPro" id="IPR033469">
    <property type="entry name" value="CYTH-like_dom_sf"/>
</dbReference>
<name>A0A0K2GJH4_NITMO</name>
<dbReference type="InterPro" id="IPR007899">
    <property type="entry name" value="CHAD_dom"/>
</dbReference>
<dbReference type="PATRIC" id="fig|42253.5.peg.4666"/>
<dbReference type="RefSeq" id="WP_053381814.1">
    <property type="nucleotide sequence ID" value="NZ_CP011801.1"/>
</dbReference>
<feature type="domain" description="CHAD" evidence="2">
    <location>
        <begin position="197"/>
        <end position="471"/>
    </location>
</feature>
<evidence type="ECO:0000259" key="2">
    <source>
        <dbReference type="PROSITE" id="PS51708"/>
    </source>
</evidence>
<dbReference type="InterPro" id="IPR038186">
    <property type="entry name" value="CHAD_dom_sf"/>
</dbReference>
<dbReference type="SUPFAM" id="SSF55154">
    <property type="entry name" value="CYTH-like phosphatases"/>
    <property type="match status" value="1"/>
</dbReference>